<evidence type="ECO:0000256" key="7">
    <source>
        <dbReference type="ARBA" id="ARBA00023136"/>
    </source>
</evidence>
<dbReference type="Gene3D" id="1.20.1740.10">
    <property type="entry name" value="Amino acid/polyamine transporter I"/>
    <property type="match status" value="1"/>
</dbReference>
<feature type="transmembrane region" description="Helical" evidence="8">
    <location>
        <begin position="307"/>
        <end position="324"/>
    </location>
</feature>
<evidence type="ECO:0000313" key="9">
    <source>
        <dbReference type="EMBL" id="MFE8702449.1"/>
    </source>
</evidence>
<comment type="similarity">
    <text evidence="2">Belongs to the amino acid-polyamine-organocation (APC) superfamily. Spore germination protein (SGP) (TC 2.A.3.9) family.</text>
</comment>
<evidence type="ECO:0000256" key="4">
    <source>
        <dbReference type="ARBA" id="ARBA00022544"/>
    </source>
</evidence>
<keyword evidence="10" id="KW-1185">Reference proteome</keyword>
<dbReference type="EMBL" id="JBIACK010000009">
    <property type="protein sequence ID" value="MFE8702449.1"/>
    <property type="molecule type" value="Genomic_DNA"/>
</dbReference>
<feature type="transmembrane region" description="Helical" evidence="8">
    <location>
        <begin position="224"/>
        <end position="244"/>
    </location>
</feature>
<keyword evidence="3" id="KW-0813">Transport</keyword>
<organism evidence="9 10">
    <name type="scientific">Cytobacillus spartinae</name>
    <dbReference type="NCBI Taxonomy" id="3299023"/>
    <lineage>
        <taxon>Bacteria</taxon>
        <taxon>Bacillati</taxon>
        <taxon>Bacillota</taxon>
        <taxon>Bacilli</taxon>
        <taxon>Bacillales</taxon>
        <taxon>Bacillaceae</taxon>
        <taxon>Cytobacillus</taxon>
    </lineage>
</organism>
<feature type="transmembrane region" description="Helical" evidence="8">
    <location>
        <begin position="191"/>
        <end position="212"/>
    </location>
</feature>
<comment type="subcellular location">
    <subcellularLocation>
        <location evidence="1">Membrane</location>
        <topology evidence="1">Multi-pass membrane protein</topology>
    </subcellularLocation>
</comment>
<evidence type="ECO:0000256" key="2">
    <source>
        <dbReference type="ARBA" id="ARBA00007998"/>
    </source>
</evidence>
<feature type="transmembrane region" description="Helical" evidence="8">
    <location>
        <begin position="123"/>
        <end position="141"/>
    </location>
</feature>
<feature type="transmembrane region" description="Helical" evidence="8">
    <location>
        <begin position="336"/>
        <end position="358"/>
    </location>
</feature>
<feature type="transmembrane region" description="Helical" evidence="8">
    <location>
        <begin position="45"/>
        <end position="68"/>
    </location>
</feature>
<sequence length="364" mass="41796">MNRPVIIPPHLQFKASLLILIVTSMQIGVGLLGFQRIIIEVAGNSAWICSILAGIVCSLTIYVMLLTLRKYPSYNLYQIHKAIFGKSLGMMINSVYMLYTSIMPFSILVLYVEVVKTWIFPDIATWIVSAILMALAVYGLYGGIRSVVGTLFLSKGLTMWMTLLLIFPMNYADWNYLLPLFDASPFEIFNGLYHMTYTLLGFELMFFIYPYIADKKNIFKFTNISLLYTTFVYTAVLVVSIVYYSPKQMETIIWGTISFFTVASFPFMERFEYIGISIWLAYVIPNIMVYLWVCTKGLKENFKLKQKKGIVIASILFVILNSFFESRDLINIVVDSVAKASFILVFVYPYVLYGLSFIRKKEQI</sequence>
<dbReference type="RefSeq" id="WP_389362426.1">
    <property type="nucleotide sequence ID" value="NZ_JBIACK010000009.1"/>
</dbReference>
<evidence type="ECO:0000256" key="1">
    <source>
        <dbReference type="ARBA" id="ARBA00004141"/>
    </source>
</evidence>
<dbReference type="InterPro" id="IPR004761">
    <property type="entry name" value="Spore_GerAB"/>
</dbReference>
<feature type="transmembrane region" description="Helical" evidence="8">
    <location>
        <begin position="273"/>
        <end position="295"/>
    </location>
</feature>
<evidence type="ECO:0000313" key="10">
    <source>
        <dbReference type="Proteomes" id="UP001601059"/>
    </source>
</evidence>
<evidence type="ECO:0000256" key="5">
    <source>
        <dbReference type="ARBA" id="ARBA00022692"/>
    </source>
</evidence>
<accession>A0ABW6KDY4</accession>
<dbReference type="Pfam" id="PF03845">
    <property type="entry name" value="Spore_permease"/>
    <property type="match status" value="1"/>
</dbReference>
<proteinExistence type="inferred from homology"/>
<dbReference type="Proteomes" id="UP001601059">
    <property type="component" value="Unassembled WGS sequence"/>
</dbReference>
<keyword evidence="4" id="KW-0309">Germination</keyword>
<keyword evidence="7 8" id="KW-0472">Membrane</keyword>
<gene>
    <name evidence="9" type="ORF">ACFYKX_17765</name>
</gene>
<evidence type="ECO:0000256" key="3">
    <source>
        <dbReference type="ARBA" id="ARBA00022448"/>
    </source>
</evidence>
<reference evidence="9 10" key="1">
    <citation type="submission" date="2024-08" db="EMBL/GenBank/DDBJ databases">
        <title>Two novel Cytobacillus novel species.</title>
        <authorList>
            <person name="Liu G."/>
        </authorList>
    </citation>
    <scope>NUCLEOTIDE SEQUENCE [LARGE SCALE GENOMIC DNA]</scope>
    <source>
        <strain evidence="9 10">FJAT-54145</strain>
    </source>
</reference>
<protein>
    <submittedName>
        <fullName evidence="9">GerAB/ArcD/ProY family transporter</fullName>
    </submittedName>
</protein>
<dbReference type="PANTHER" id="PTHR34975:SF2">
    <property type="entry name" value="SPORE GERMINATION PROTEIN A2"/>
    <property type="match status" value="1"/>
</dbReference>
<dbReference type="PANTHER" id="PTHR34975">
    <property type="entry name" value="SPORE GERMINATION PROTEIN A2"/>
    <property type="match status" value="1"/>
</dbReference>
<keyword evidence="6 8" id="KW-1133">Transmembrane helix</keyword>
<feature type="transmembrane region" description="Helical" evidence="8">
    <location>
        <begin position="88"/>
        <end position="111"/>
    </location>
</feature>
<keyword evidence="5 8" id="KW-0812">Transmembrane</keyword>
<dbReference type="NCBIfam" id="TIGR00912">
    <property type="entry name" value="2A0309"/>
    <property type="match status" value="1"/>
</dbReference>
<feature type="transmembrane region" description="Helical" evidence="8">
    <location>
        <begin position="148"/>
        <end position="171"/>
    </location>
</feature>
<feature type="transmembrane region" description="Helical" evidence="8">
    <location>
        <begin position="17"/>
        <end position="39"/>
    </location>
</feature>
<comment type="caution">
    <text evidence="9">The sequence shown here is derived from an EMBL/GenBank/DDBJ whole genome shotgun (WGS) entry which is preliminary data.</text>
</comment>
<evidence type="ECO:0000256" key="8">
    <source>
        <dbReference type="SAM" id="Phobius"/>
    </source>
</evidence>
<name>A0ABW6KDY4_9BACI</name>
<evidence type="ECO:0000256" key="6">
    <source>
        <dbReference type="ARBA" id="ARBA00022989"/>
    </source>
</evidence>